<dbReference type="GeneID" id="41591286"/>
<dbReference type="EMBL" id="CP020477">
    <property type="protein sequence ID" value="ARM77155.1"/>
    <property type="molecule type" value="Genomic_DNA"/>
</dbReference>
<proteinExistence type="predicted"/>
<dbReference type="STRING" id="282676.B6F84_10135"/>
<organism evidence="1 2">
    <name type="scientific">Acidianus manzaensis</name>
    <dbReference type="NCBI Taxonomy" id="282676"/>
    <lineage>
        <taxon>Archaea</taxon>
        <taxon>Thermoproteota</taxon>
        <taxon>Thermoprotei</taxon>
        <taxon>Sulfolobales</taxon>
        <taxon>Sulfolobaceae</taxon>
        <taxon>Acidianus</taxon>
    </lineage>
</organism>
<sequence length="95" mass="10803">MSTIKETAKSKIDYRIVEVEQSSPTTEVEATVILNSPPSEDALKSFNEVKILKVFNFMNTVKIRGKAKDVVKLSENPLVTYIMLDDIIVKNEEWI</sequence>
<evidence type="ECO:0000313" key="2">
    <source>
        <dbReference type="Proteomes" id="UP000193404"/>
    </source>
</evidence>
<dbReference type="Proteomes" id="UP000193404">
    <property type="component" value="Chromosome"/>
</dbReference>
<dbReference type="OrthoDB" id="36027at2157"/>
<accession>A0A1W6K3U4</accession>
<name>A0A1W6K3U4_9CREN</name>
<dbReference type="AlphaFoldDB" id="A0A1W6K3U4"/>
<protein>
    <submittedName>
        <fullName evidence="1">Uncharacterized protein</fullName>
    </submittedName>
</protein>
<gene>
    <name evidence="1" type="ORF">B6F84_10135</name>
</gene>
<keyword evidence="2" id="KW-1185">Reference proteome</keyword>
<dbReference type="KEGG" id="aman:B6F84_10135"/>
<evidence type="ECO:0000313" key="1">
    <source>
        <dbReference type="EMBL" id="ARM77155.1"/>
    </source>
</evidence>
<reference evidence="1 2" key="1">
    <citation type="submission" date="2017-03" db="EMBL/GenBank/DDBJ databases">
        <title>Sulfur activation and transportation mechanism of thermophilic Archaea Acidianus manzaensis YN-25.</title>
        <authorList>
            <person name="Ma Y."/>
            <person name="Yang Y."/>
            <person name="Xia J."/>
        </authorList>
    </citation>
    <scope>NUCLEOTIDE SEQUENCE [LARGE SCALE GENOMIC DNA]</scope>
    <source>
        <strain evidence="1 2">YN-25</strain>
    </source>
</reference>
<dbReference type="RefSeq" id="WP_148692135.1">
    <property type="nucleotide sequence ID" value="NZ_CP020477.1"/>
</dbReference>